<protein>
    <submittedName>
        <fullName evidence="2">Uncharacterized protein</fullName>
    </submittedName>
</protein>
<feature type="compositionally biased region" description="Polar residues" evidence="1">
    <location>
        <begin position="59"/>
        <end position="69"/>
    </location>
</feature>
<feature type="compositionally biased region" description="Low complexity" evidence="1">
    <location>
        <begin position="151"/>
        <end position="167"/>
    </location>
</feature>
<organism evidence="2 3">
    <name type="scientific">Zygosaccharomyces mellis</name>
    <dbReference type="NCBI Taxonomy" id="42258"/>
    <lineage>
        <taxon>Eukaryota</taxon>
        <taxon>Fungi</taxon>
        <taxon>Dikarya</taxon>
        <taxon>Ascomycota</taxon>
        <taxon>Saccharomycotina</taxon>
        <taxon>Saccharomycetes</taxon>
        <taxon>Saccharomycetales</taxon>
        <taxon>Saccharomycetaceae</taxon>
        <taxon>Zygosaccharomyces</taxon>
    </lineage>
</organism>
<name>A0A4C2E5S7_9SACH</name>
<keyword evidence="3" id="KW-1185">Reference proteome</keyword>
<proteinExistence type="predicted"/>
<sequence>MGDTRGYNNSIGSNKNSSKKNSSVDKAKAGGKGEGTRSRCDTNHNNNSNKHSKNRTGKKNVSSSFGTKNSHTKLPKQEIQVETIKPATSNNYTKSKMVDSTTQTSTPLKLHLDGMFEDTAGGYQRPSLISVDSECIEDEENDEVVSEIGAPSSPLSSDRSSTRTSFSNKELGNSCSFKFEWALSPKKQQILIPAEPKPRCIEDVENSHELKLLNLTAQLNDLVTTIPDNHQ</sequence>
<feature type="compositionally biased region" description="Low complexity" evidence="1">
    <location>
        <begin position="8"/>
        <end position="21"/>
    </location>
</feature>
<evidence type="ECO:0000256" key="1">
    <source>
        <dbReference type="SAM" id="MobiDB-lite"/>
    </source>
</evidence>
<comment type="caution">
    <text evidence="2">The sequence shown here is derived from an EMBL/GenBank/DDBJ whole genome shotgun (WGS) entry which is preliminary data.</text>
</comment>
<evidence type="ECO:0000313" key="3">
    <source>
        <dbReference type="Proteomes" id="UP000301737"/>
    </source>
</evidence>
<evidence type="ECO:0000313" key="2">
    <source>
        <dbReference type="EMBL" id="GCE99627.1"/>
    </source>
</evidence>
<dbReference type="EMBL" id="BIMX01000011">
    <property type="protein sequence ID" value="GCE99627.1"/>
    <property type="molecule type" value="Genomic_DNA"/>
</dbReference>
<feature type="region of interest" description="Disordered" evidence="1">
    <location>
        <begin position="145"/>
        <end position="169"/>
    </location>
</feature>
<feature type="region of interest" description="Disordered" evidence="1">
    <location>
        <begin position="1"/>
        <end position="82"/>
    </location>
</feature>
<dbReference type="OrthoDB" id="10484280at2759"/>
<reference evidence="2 3" key="1">
    <citation type="submission" date="2019-01" db="EMBL/GenBank/DDBJ databases">
        <title>Draft Genome Sequencing of Zygosaccharomyces mellis Ca-7.</title>
        <authorList>
            <person name="Shiwa Y."/>
            <person name="Kanesaki Y."/>
            <person name="Ishige T."/>
            <person name="Mura K."/>
            <person name="Hori T."/>
            <person name="Tamura T."/>
        </authorList>
    </citation>
    <scope>NUCLEOTIDE SEQUENCE [LARGE SCALE GENOMIC DNA]</scope>
    <source>
        <strain evidence="2 3">Ca-7</strain>
    </source>
</reference>
<gene>
    <name evidence="2" type="ORF">ZYGM_003623</name>
</gene>
<dbReference type="Proteomes" id="UP000301737">
    <property type="component" value="Unassembled WGS sequence"/>
</dbReference>
<dbReference type="AlphaFoldDB" id="A0A4C2E5S7"/>
<accession>A0A4C2E5S7</accession>